<evidence type="ECO:0008006" key="8">
    <source>
        <dbReference type="Google" id="ProtNLM"/>
    </source>
</evidence>
<comment type="subcellular location">
    <subcellularLocation>
        <location evidence="1">Membrane</location>
        <topology evidence="1">Single-pass membrane protein</topology>
    </subcellularLocation>
</comment>
<accession>A0A2H0X9K5</accession>
<comment type="similarity">
    <text evidence="2">Belongs to the LemA family.</text>
</comment>
<gene>
    <name evidence="6" type="ORF">COT51_01770</name>
</gene>
<evidence type="ECO:0000313" key="6">
    <source>
        <dbReference type="EMBL" id="PIS21620.1"/>
    </source>
</evidence>
<dbReference type="Gene3D" id="1.20.1440.20">
    <property type="entry name" value="LemA-like domain"/>
    <property type="match status" value="1"/>
</dbReference>
<dbReference type="PANTHER" id="PTHR34478:SF1">
    <property type="entry name" value="PROTEIN LEMA"/>
    <property type="match status" value="1"/>
</dbReference>
<evidence type="ECO:0000256" key="4">
    <source>
        <dbReference type="ARBA" id="ARBA00022989"/>
    </source>
</evidence>
<sequence length="193" mass="21312">MIYFLLVPLVLLVLYALSIYNKLQGLKVRIVQSIQEIGNQLKRQAELIPNLVEAAKGMMKQEKGIFEDLTNARKSISEAASSGDVDKMSKTAEVSSKLFGSFFALMESNPAIISSTVVQDLMANLRDSSDKLMYARRLLIELTTQYNTMLVTIPSSLIASLFGFKAEKGLSTPMEGEHVTVSSEETKTPRVSL</sequence>
<protein>
    <recommendedName>
        <fullName evidence="8">LemA family protein</fullName>
    </recommendedName>
</protein>
<evidence type="ECO:0000256" key="5">
    <source>
        <dbReference type="ARBA" id="ARBA00023136"/>
    </source>
</evidence>
<dbReference type="PANTHER" id="PTHR34478">
    <property type="entry name" value="PROTEIN LEMA"/>
    <property type="match status" value="1"/>
</dbReference>
<comment type="caution">
    <text evidence="6">The sequence shown here is derived from an EMBL/GenBank/DDBJ whole genome shotgun (WGS) entry which is preliminary data.</text>
</comment>
<dbReference type="InterPro" id="IPR023353">
    <property type="entry name" value="LemA-like_dom_sf"/>
</dbReference>
<evidence type="ECO:0000256" key="2">
    <source>
        <dbReference type="ARBA" id="ARBA00008854"/>
    </source>
</evidence>
<name>A0A2H0X9K5_UNCKA</name>
<dbReference type="Pfam" id="PF04011">
    <property type="entry name" value="LemA"/>
    <property type="match status" value="1"/>
</dbReference>
<reference evidence="7" key="1">
    <citation type="submission" date="2017-09" db="EMBL/GenBank/DDBJ databases">
        <title>Depth-based differentiation of microbial function through sediment-hosted aquifers and enrichment of novel symbionts in the deep terrestrial subsurface.</title>
        <authorList>
            <person name="Probst A.J."/>
            <person name="Ladd B."/>
            <person name="Jarett J.K."/>
            <person name="Geller-Mcgrath D.E."/>
            <person name="Sieber C.M.K."/>
            <person name="Emerson J.B."/>
            <person name="Anantharaman K."/>
            <person name="Thomas B.C."/>
            <person name="Malmstrom R."/>
            <person name="Stieglmeier M."/>
            <person name="Klingl A."/>
            <person name="Woyke T."/>
            <person name="Ryan C.M."/>
            <person name="Banfield J.F."/>
        </authorList>
    </citation>
    <scope>NUCLEOTIDE SEQUENCE [LARGE SCALE GENOMIC DNA]</scope>
</reference>
<dbReference type="EMBL" id="PEYV01000029">
    <property type="protein sequence ID" value="PIS21620.1"/>
    <property type="molecule type" value="Genomic_DNA"/>
</dbReference>
<keyword evidence="3" id="KW-0812">Transmembrane</keyword>
<dbReference type="InterPro" id="IPR007156">
    <property type="entry name" value="MamQ_LemA"/>
</dbReference>
<keyword evidence="4" id="KW-1133">Transmembrane helix</keyword>
<evidence type="ECO:0000313" key="7">
    <source>
        <dbReference type="Proteomes" id="UP000231098"/>
    </source>
</evidence>
<organism evidence="6 7">
    <name type="scientific">candidate division WWE3 bacterium CG08_land_8_20_14_0_20_41_15</name>
    <dbReference type="NCBI Taxonomy" id="1975086"/>
    <lineage>
        <taxon>Bacteria</taxon>
        <taxon>Katanobacteria</taxon>
    </lineage>
</organism>
<dbReference type="Proteomes" id="UP000231098">
    <property type="component" value="Unassembled WGS sequence"/>
</dbReference>
<dbReference type="SUPFAM" id="SSF140478">
    <property type="entry name" value="LemA-like"/>
    <property type="match status" value="1"/>
</dbReference>
<proteinExistence type="inferred from homology"/>
<keyword evidence="5" id="KW-0472">Membrane</keyword>
<evidence type="ECO:0000256" key="1">
    <source>
        <dbReference type="ARBA" id="ARBA00004167"/>
    </source>
</evidence>
<dbReference type="GO" id="GO:0016020">
    <property type="term" value="C:membrane"/>
    <property type="evidence" value="ECO:0007669"/>
    <property type="project" value="UniProtKB-SubCell"/>
</dbReference>
<dbReference type="AlphaFoldDB" id="A0A2H0X9K5"/>
<evidence type="ECO:0000256" key="3">
    <source>
        <dbReference type="ARBA" id="ARBA00022692"/>
    </source>
</evidence>